<name>A0A2U1ASH3_9BACT</name>
<dbReference type="GO" id="GO:0004553">
    <property type="term" value="F:hydrolase activity, hydrolyzing O-glycosyl compounds"/>
    <property type="evidence" value="ECO:0007669"/>
    <property type="project" value="TreeGrafter"/>
</dbReference>
<dbReference type="SUPFAM" id="SSF51445">
    <property type="entry name" value="(Trans)glycosidases"/>
    <property type="match status" value="1"/>
</dbReference>
<comment type="caution">
    <text evidence="2">The sequence shown here is derived from an EMBL/GenBank/DDBJ whole genome shotgun (WGS) entry which is preliminary data.</text>
</comment>
<dbReference type="Gene3D" id="2.60.40.1190">
    <property type="match status" value="1"/>
</dbReference>
<evidence type="ECO:0008006" key="4">
    <source>
        <dbReference type="Google" id="ProtNLM"/>
    </source>
</evidence>
<dbReference type="PANTHER" id="PTHR12631:SF10">
    <property type="entry name" value="BETA-XYLOSIDASE-LIKE PROTEIN-RELATED"/>
    <property type="match status" value="1"/>
</dbReference>
<dbReference type="SUPFAM" id="SSF49344">
    <property type="entry name" value="CBD9-like"/>
    <property type="match status" value="1"/>
</dbReference>
<organism evidence="2 3">
    <name type="scientific">Victivallis vadensis</name>
    <dbReference type="NCBI Taxonomy" id="172901"/>
    <lineage>
        <taxon>Bacteria</taxon>
        <taxon>Pseudomonadati</taxon>
        <taxon>Lentisphaerota</taxon>
        <taxon>Lentisphaeria</taxon>
        <taxon>Victivallales</taxon>
        <taxon>Victivallaceae</taxon>
        <taxon>Victivallis</taxon>
    </lineage>
</organism>
<dbReference type="InterPro" id="IPR051923">
    <property type="entry name" value="Glycosyl_Hydrolase_39"/>
</dbReference>
<keyword evidence="1" id="KW-0732">Signal</keyword>
<dbReference type="RefSeq" id="WP_133245195.1">
    <property type="nucleotide sequence ID" value="NZ_CABMMC010000049.1"/>
</dbReference>
<dbReference type="CDD" id="cd09621">
    <property type="entry name" value="CBM9_like_5"/>
    <property type="match status" value="1"/>
</dbReference>
<dbReference type="EMBL" id="QEKH01000021">
    <property type="protein sequence ID" value="PVY39352.1"/>
    <property type="molecule type" value="Genomic_DNA"/>
</dbReference>
<dbReference type="InterPro" id="IPR017853">
    <property type="entry name" value="GH"/>
</dbReference>
<evidence type="ECO:0000313" key="3">
    <source>
        <dbReference type="Proteomes" id="UP000245959"/>
    </source>
</evidence>
<gene>
    <name evidence="2" type="ORF">C8D82_12126</name>
</gene>
<dbReference type="Gene3D" id="3.20.20.80">
    <property type="entry name" value="Glycosidases"/>
    <property type="match status" value="1"/>
</dbReference>
<dbReference type="Proteomes" id="UP000245959">
    <property type="component" value="Unassembled WGS sequence"/>
</dbReference>
<evidence type="ECO:0000313" key="2">
    <source>
        <dbReference type="EMBL" id="PVY39352.1"/>
    </source>
</evidence>
<accession>A0A2U1ASH3</accession>
<feature type="chain" id="PRO_5015508413" description="Carbohydrate binding protein with CBM9 domain" evidence="1">
    <location>
        <begin position="24"/>
        <end position="1310"/>
    </location>
</feature>
<keyword evidence="3" id="KW-1185">Reference proteome</keyword>
<dbReference type="GeneID" id="78296002"/>
<proteinExistence type="predicted"/>
<protein>
    <recommendedName>
        <fullName evidence="4">Carbohydrate binding protein with CBM9 domain</fullName>
    </recommendedName>
</protein>
<sequence>MKAGKHLQMGGVGAVLFASAALAGAPVAFDAGVVRNAPGLEPKPFATENGSLTFAWEPKASPYVELAFQKPVTLPRFANARVGMKFRAPAGSPVGRMGLRLLDAKGETFQYTAPVSKNADGTLEVLWKVNPAEKFESWGMNADKVLDQPVRLNAFSIDYDRNAAPTELTLVSVDAETEDGGSAAPLRLAVNAGAKKFVPGDRNAVELPYVAVPDGNGRGIEVSWDPSKSRYIEVLFNRPLALPEFNKVTVNAKFYAPAGCPVRNIGLRLGDASNEIFQYSKALSFTAGGVIDASWTVTPGEWKNSWGGNADHQFDQPGKVRGFGVDYAPAGTSAKFYLLSLTAEVSGGAAQNATRTLYSFDLANAFRKNWGTGTLSLGENGLSVGDIRGETAIAERKGELVFFNSRPTRIQLDAQLNAGQVKAYWVFRDAAGKELRSPELALKNGKNVLNFNLAELMKNVRLPIRVERLALVNSGSAPGSVVLTGSRMSVAQPLAEAVDFEVQTGNGIGVLKTGMENALMLNFTNTAGEAGEFAIDVTFRHFSGKTARESFRAALKPGESRSLSPKFRPDLLGHWDVEATVRNAEASNRTVRSFAYLRPAGPTPGLAPGFLFSICTHSGRWSIMEQLLEAEAAATCGAKVIRDSVEWGSLQPERDVWNWERMDFLVNLYSALGIEHQALFAFTAKWAAPLEAQQSRNWLDWNRCAPDLDAWRTYVRTMAERYRGRIRYWEVWNEPDLSGFNKMSLDEYVALQKATYEEVKKVAPESVVMTGGFATLSDHPGKKSPTFHRDYLNLAKGSFDVHAYHEHGSFAQFAQLVDGIFVPMRKETGTTASWYANETAINSMNGSERNQALTLFKKLLYAWSRGAIGYTWYDLRNDGFDPLEGEHNYGMLTNDFQPKPVYSVYNMLAGLYREMNYVKQLELGTNRWGFVFADGRDILIPAWDESGFGSAMTLAVKTDAKSAAAIDLMGNETPVALLDGMALLEVTALPYTLKLAGAQSAEPAGTLLELAAGGVAVPGRTFRFSLNVFNPLKHDCKFRLELSGLPEGLTAAETVREVEVAAGKNAVVEFAAEVASTLAPEYGSRKELTVGYRLAGTPWAGSMTVPVNTAVAVPAGKNFDRKPDFTLDKRGQVVSLTAADPAMSHRVWRNADDLSAKIYLGEADGAMHMLVKVTDDKHHQPYSGFEVWKGDNIQFAFQLPGQRGYWEFGLSHLNSGKSEIMPFQAPDGFDGAAAAGKLKLVTTRKGTETCYDLTIPESAVGADSALLKQGIRFNLLVNDNDGEGRDGWMHIAPGIGENKNPDRFPFVLFE</sequence>
<dbReference type="OrthoDB" id="9776971at2"/>
<reference evidence="2 3" key="1">
    <citation type="submission" date="2018-04" db="EMBL/GenBank/DDBJ databases">
        <title>Genomic Encyclopedia of Type Strains, Phase IV (KMG-IV): sequencing the most valuable type-strain genomes for metagenomic binning, comparative biology and taxonomic classification.</title>
        <authorList>
            <person name="Goeker M."/>
        </authorList>
    </citation>
    <scope>NUCLEOTIDE SEQUENCE [LARGE SCALE GENOMIC DNA]</scope>
    <source>
        <strain evidence="2 3">DSM 14823</strain>
    </source>
</reference>
<dbReference type="PANTHER" id="PTHR12631">
    <property type="entry name" value="ALPHA-L-IDURONIDASE"/>
    <property type="match status" value="1"/>
</dbReference>
<evidence type="ECO:0000256" key="1">
    <source>
        <dbReference type="SAM" id="SignalP"/>
    </source>
</evidence>
<feature type="signal peptide" evidence="1">
    <location>
        <begin position="1"/>
        <end position="23"/>
    </location>
</feature>